<sequence length="91" mass="10598">MNLVQTKPTKKGKLYCSIFGHNFQVSKQITYHVNEYQCSHCKKEMTTDSTGQLTAMTPKYKEINSVLERIHQNKLVRYAKQQNTKVLKMTS</sequence>
<name>A0ABS1WNG5_9FLAO</name>
<dbReference type="EMBL" id="JAEMEF010000012">
    <property type="protein sequence ID" value="MBL7560657.1"/>
    <property type="molecule type" value="Genomic_DNA"/>
</dbReference>
<comment type="caution">
    <text evidence="1">The sequence shown here is derived from an EMBL/GenBank/DDBJ whole genome shotgun (WGS) entry which is preliminary data.</text>
</comment>
<keyword evidence="2" id="KW-1185">Reference proteome</keyword>
<protein>
    <submittedName>
        <fullName evidence="1">Uncharacterized protein</fullName>
    </submittedName>
</protein>
<reference evidence="1 2" key="1">
    <citation type="submission" date="2020-12" db="EMBL/GenBank/DDBJ databases">
        <title>Olleya sediminilitoris sp. nov., isolated from a tidal flat.</title>
        <authorList>
            <person name="Park S."/>
            <person name="Yoon J.-H."/>
        </authorList>
    </citation>
    <scope>NUCLEOTIDE SEQUENCE [LARGE SCALE GENOMIC DNA]</scope>
    <source>
        <strain evidence="1 2">YSTF-M6</strain>
    </source>
</reference>
<dbReference type="Proteomes" id="UP000605013">
    <property type="component" value="Unassembled WGS sequence"/>
</dbReference>
<proteinExistence type="predicted"/>
<gene>
    <name evidence="1" type="ORF">JAO71_12685</name>
</gene>
<evidence type="ECO:0000313" key="1">
    <source>
        <dbReference type="EMBL" id="MBL7560657.1"/>
    </source>
</evidence>
<dbReference type="RefSeq" id="WP_051431161.1">
    <property type="nucleotide sequence ID" value="NZ_JAEMEF010000012.1"/>
</dbReference>
<evidence type="ECO:0000313" key="2">
    <source>
        <dbReference type="Proteomes" id="UP000605013"/>
    </source>
</evidence>
<organism evidence="1 2">
    <name type="scientific">Olleya sediminilitoris</name>
    <dbReference type="NCBI Taxonomy" id="2795739"/>
    <lineage>
        <taxon>Bacteria</taxon>
        <taxon>Pseudomonadati</taxon>
        <taxon>Bacteroidota</taxon>
        <taxon>Flavobacteriia</taxon>
        <taxon>Flavobacteriales</taxon>
        <taxon>Flavobacteriaceae</taxon>
    </lineage>
</organism>
<accession>A0ABS1WNG5</accession>